<organism evidence="1 2">
    <name type="scientific">Lactobacillus phage phiJL-1</name>
    <dbReference type="NCBI Taxonomy" id="2892345"/>
    <lineage>
        <taxon>Viruses</taxon>
        <taxon>Duplodnaviria</taxon>
        <taxon>Heunggongvirae</taxon>
        <taxon>Uroviricota</taxon>
        <taxon>Caudoviricetes</taxon>
        <taxon>Coetzeevirus</taxon>
        <taxon>Coetzeevirus JL1</taxon>
    </lineage>
</organism>
<keyword evidence="1" id="KW-0547">Nucleotide-binding</keyword>
<dbReference type="Proteomes" id="UP000000990">
    <property type="component" value="Segment"/>
</dbReference>
<reference evidence="1 2" key="2">
    <citation type="journal article" date="2005" name="Gene">
        <title>Sequence analysis of the Lactobacillus plantarum bacteriophage PhiJL-1.</title>
        <authorList>
            <person name="Lu Z."/>
            <person name="Altermann E."/>
            <person name="Breidt F."/>
            <person name="Predki P."/>
            <person name="Fleming H.P."/>
            <person name="Klaenhammer T.R."/>
        </authorList>
    </citation>
    <scope>NUCLEOTIDE SEQUENCE</scope>
</reference>
<dbReference type="SUPFAM" id="SSF52540">
    <property type="entry name" value="P-loop containing nucleoside triphosphate hydrolases"/>
    <property type="match status" value="1"/>
</dbReference>
<keyword evidence="1" id="KW-0347">Helicase</keyword>
<dbReference type="GeneID" id="5075548"/>
<dbReference type="InterPro" id="IPR027417">
    <property type="entry name" value="P-loop_NTPase"/>
</dbReference>
<protein>
    <submittedName>
        <fullName evidence="1">NTP-binding helicase</fullName>
    </submittedName>
</protein>
<name>Q597T4_9CAUD</name>
<keyword evidence="1" id="KW-0378">Hydrolase</keyword>
<evidence type="ECO:0000313" key="2">
    <source>
        <dbReference type="Proteomes" id="UP000000990"/>
    </source>
</evidence>
<dbReference type="EMBL" id="AY236756">
    <property type="protein sequence ID" value="AAP74537.1"/>
    <property type="molecule type" value="Genomic_DNA"/>
</dbReference>
<proteinExistence type="predicted"/>
<accession>Q597T4</accession>
<keyword evidence="2" id="KW-1185">Reference proteome</keyword>
<dbReference type="KEGG" id="vg:5075548"/>
<dbReference type="Pfam" id="PF13479">
    <property type="entry name" value="AAA_24"/>
    <property type="match status" value="1"/>
</dbReference>
<sequence length="224" mass="24480">MKKIVNFTDGANIFVVLGQVGSGKTHLTLGHKGKKLVISFDGSYSTLEGHEDEMTVVEPEITDYGNPDKLVSEIDDLAKGCDLVVFDNISAVETSLVDAITDGKLGNNTDGRAAYGVVQKLMAKFARWAIHFNGDVLFTLWSEVTEEGKEKPAMNAKAFNSVAGYAKLVSRTETGFDGYTVVVNPDNRGVIKNRLADKIKKQSIKNDDYWKAVEFAKGSKHENA</sequence>
<evidence type="ECO:0000313" key="1">
    <source>
        <dbReference type="EMBL" id="AAP74537.1"/>
    </source>
</evidence>
<dbReference type="GO" id="GO:0004386">
    <property type="term" value="F:helicase activity"/>
    <property type="evidence" value="ECO:0007669"/>
    <property type="project" value="UniProtKB-KW"/>
</dbReference>
<keyword evidence="1" id="KW-0067">ATP-binding</keyword>
<reference evidence="1 2" key="1">
    <citation type="journal article" date="2003" name="Int. J. Food Microbiol.">
        <title>Isolation and characterization of a Lactobacillus plantarum bacteriophage, phiJL-1, from a cucumber fermentation.</title>
        <authorList>
            <person name="Lu Z."/>
            <person name="Breidt F."/>
            <person name="Fleming H.P."/>
            <person name="Altermann E."/>
            <person name="Klaenhammer T.R."/>
        </authorList>
    </citation>
    <scope>NUCLEOTIDE SEQUENCE [LARGE SCALE GENOMIC DNA]</scope>
</reference>
<dbReference type="RefSeq" id="YP_223910.1">
    <property type="nucleotide sequence ID" value="NC_006936.1"/>
</dbReference>